<proteinExistence type="predicted"/>
<dbReference type="AlphaFoldDB" id="A0A5N4E5J9"/>
<name>A0A5N4E5J9_CAMDR</name>
<reference evidence="1 2" key="1">
    <citation type="journal article" date="2019" name="Mol. Ecol. Resour.">
        <title>Improving Illumina assemblies with Hi-C and long reads: an example with the North African dromedary.</title>
        <authorList>
            <person name="Elbers J.P."/>
            <person name="Rogers M.F."/>
            <person name="Perelman P.L."/>
            <person name="Proskuryakova A.A."/>
            <person name="Serdyukova N.A."/>
            <person name="Johnson W.E."/>
            <person name="Horin P."/>
            <person name="Corander J."/>
            <person name="Murphy D."/>
            <person name="Burger P.A."/>
        </authorList>
    </citation>
    <scope>NUCLEOTIDE SEQUENCE [LARGE SCALE GENOMIC DNA]</scope>
    <source>
        <strain evidence="1">Drom800</strain>
        <tissue evidence="1">Blood</tissue>
    </source>
</reference>
<evidence type="ECO:0000313" key="2">
    <source>
        <dbReference type="Proteomes" id="UP000299084"/>
    </source>
</evidence>
<accession>A0A5N4E5J9</accession>
<comment type="caution">
    <text evidence="1">The sequence shown here is derived from an EMBL/GenBank/DDBJ whole genome shotgun (WGS) entry which is preliminary data.</text>
</comment>
<sequence length="93" mass="10853">MFVKDDKTTGVAPREPHLEFQQDPECDEMHFLIPLSIHQTRMEPGTSMKQSCKFQARVVTYKSRQDFQWAQLVQNDEEEDPRKVRVLGDMNAG</sequence>
<keyword evidence="2" id="KW-1185">Reference proteome</keyword>
<evidence type="ECO:0000313" key="1">
    <source>
        <dbReference type="EMBL" id="KAB1278560.1"/>
    </source>
</evidence>
<organism evidence="1 2">
    <name type="scientific">Camelus dromedarius</name>
    <name type="common">Dromedary</name>
    <name type="synonym">Arabian camel</name>
    <dbReference type="NCBI Taxonomy" id="9838"/>
    <lineage>
        <taxon>Eukaryota</taxon>
        <taxon>Metazoa</taxon>
        <taxon>Chordata</taxon>
        <taxon>Craniata</taxon>
        <taxon>Vertebrata</taxon>
        <taxon>Euteleostomi</taxon>
        <taxon>Mammalia</taxon>
        <taxon>Eutheria</taxon>
        <taxon>Laurasiatheria</taxon>
        <taxon>Artiodactyla</taxon>
        <taxon>Tylopoda</taxon>
        <taxon>Camelidae</taxon>
        <taxon>Camelus</taxon>
    </lineage>
</organism>
<dbReference type="EMBL" id="JWIN03000005">
    <property type="protein sequence ID" value="KAB1278560.1"/>
    <property type="molecule type" value="Genomic_DNA"/>
</dbReference>
<protein>
    <submittedName>
        <fullName evidence="1">Uncharacterized protein</fullName>
    </submittedName>
</protein>
<dbReference type="Proteomes" id="UP000299084">
    <property type="component" value="Unassembled WGS sequence"/>
</dbReference>
<gene>
    <name evidence="1" type="ORF">Cadr_000006727</name>
</gene>